<proteinExistence type="predicted"/>
<dbReference type="EMBL" id="LT963408">
    <property type="protein sequence ID" value="SOS33209.1"/>
    <property type="molecule type" value="Genomic_DNA"/>
</dbReference>
<evidence type="ECO:0000313" key="2">
    <source>
        <dbReference type="Proteomes" id="UP000238093"/>
    </source>
</evidence>
<reference evidence="1 2" key="1">
    <citation type="submission" date="2017-11" db="EMBL/GenBank/DDBJ databases">
        <authorList>
            <person name="Han C.G."/>
        </authorList>
    </citation>
    <scope>NUCLEOTIDE SEQUENCE [LARGE SCALE GENOMIC DNA]</scope>
    <source>
        <strain evidence="1">CFBP6411</strain>
    </source>
</reference>
<sequence length="83" mass="9466">MTDFYKAENRLVGAIGDVGENGTNLLARQVGISRTLERTVSFKEASGSHWSAYRIKQSVHYHYNHLQMYEADDIVDIAKFTSR</sequence>
<gene>
    <name evidence="1" type="ORF">CFBP6411_01849</name>
</gene>
<organism evidence="1 2">
    <name type="scientific">Pseudomonas syringae group genomosp. 3</name>
    <dbReference type="NCBI Taxonomy" id="251701"/>
    <lineage>
        <taxon>Bacteria</taxon>
        <taxon>Pseudomonadati</taxon>
        <taxon>Pseudomonadota</taxon>
        <taxon>Gammaproteobacteria</taxon>
        <taxon>Pseudomonadales</taxon>
        <taxon>Pseudomonadaceae</taxon>
        <taxon>Pseudomonas</taxon>
    </lineage>
</organism>
<name>A0A2K4WBE1_9PSED</name>
<protein>
    <submittedName>
        <fullName evidence="1">Uncharacterized protein</fullName>
    </submittedName>
</protein>
<dbReference type="AlphaFoldDB" id="A0A2K4WBE1"/>
<evidence type="ECO:0000313" key="1">
    <source>
        <dbReference type="EMBL" id="SOS33209.1"/>
    </source>
</evidence>
<accession>A0A2K4WBE1</accession>
<dbReference type="Proteomes" id="UP000238093">
    <property type="component" value="Chromosome I"/>
</dbReference>